<protein>
    <submittedName>
        <fullName evidence="11">Mammalian cell entry protein</fullName>
    </submittedName>
</protein>
<comment type="subcellular location">
    <subcellularLocation>
        <location evidence="1">Cell inner membrane</location>
    </subcellularLocation>
</comment>
<dbReference type="Pfam" id="PF02470">
    <property type="entry name" value="MlaD"/>
    <property type="match status" value="3"/>
</dbReference>
<dbReference type="EMBL" id="BMPO01000005">
    <property type="protein sequence ID" value="GGJ98771.1"/>
    <property type="molecule type" value="Genomic_DNA"/>
</dbReference>
<evidence type="ECO:0000256" key="4">
    <source>
        <dbReference type="ARBA" id="ARBA00022692"/>
    </source>
</evidence>
<evidence type="ECO:0000313" key="12">
    <source>
        <dbReference type="Proteomes" id="UP000635983"/>
    </source>
</evidence>
<dbReference type="PANTHER" id="PTHR30462:SF0">
    <property type="entry name" value="INTERMEMBRANE TRANSPORT PROTEIN YEBT"/>
    <property type="match status" value="1"/>
</dbReference>
<keyword evidence="3" id="KW-0997">Cell inner membrane</keyword>
<dbReference type="InterPro" id="IPR003399">
    <property type="entry name" value="Mce/MlaD"/>
</dbReference>
<reference evidence="11" key="2">
    <citation type="submission" date="2020-09" db="EMBL/GenBank/DDBJ databases">
        <authorList>
            <person name="Sun Q."/>
            <person name="Ohkuma M."/>
        </authorList>
    </citation>
    <scope>NUCLEOTIDE SEQUENCE</scope>
    <source>
        <strain evidence="11">JCM 30078</strain>
    </source>
</reference>
<feature type="domain" description="Mce/MlaD" evidence="10">
    <location>
        <begin position="292"/>
        <end position="399"/>
    </location>
</feature>
<dbReference type="Proteomes" id="UP000635983">
    <property type="component" value="Unassembled WGS sequence"/>
</dbReference>
<gene>
    <name evidence="11" type="ORF">GCM10009304_25830</name>
</gene>
<keyword evidence="7" id="KW-0175">Coiled coil</keyword>
<keyword evidence="4 9" id="KW-0812">Transmembrane</keyword>
<name>A0A917PY39_9PSED</name>
<accession>A0A917PY39</accession>
<keyword evidence="2" id="KW-1003">Cell membrane</keyword>
<evidence type="ECO:0000256" key="6">
    <source>
        <dbReference type="ARBA" id="ARBA00023136"/>
    </source>
</evidence>
<dbReference type="AlphaFoldDB" id="A0A917PY39"/>
<evidence type="ECO:0000256" key="9">
    <source>
        <dbReference type="SAM" id="Phobius"/>
    </source>
</evidence>
<evidence type="ECO:0000259" key="10">
    <source>
        <dbReference type="Pfam" id="PF02470"/>
    </source>
</evidence>
<feature type="domain" description="Mce/MlaD" evidence="10">
    <location>
        <begin position="163"/>
        <end position="223"/>
    </location>
</feature>
<proteinExistence type="predicted"/>
<keyword evidence="12" id="KW-1185">Reference proteome</keyword>
<dbReference type="Gene3D" id="1.10.287.950">
    <property type="entry name" value="Methyl-accepting chemotaxis protein"/>
    <property type="match status" value="1"/>
</dbReference>
<comment type="caution">
    <text evidence="11">The sequence shown here is derived from an EMBL/GenBank/DDBJ whole genome shotgun (WGS) entry which is preliminary data.</text>
</comment>
<dbReference type="PANTHER" id="PTHR30462">
    <property type="entry name" value="INTERMEMBRANE TRANSPORT PROTEIN PQIB-RELATED"/>
    <property type="match status" value="1"/>
</dbReference>
<evidence type="ECO:0000256" key="1">
    <source>
        <dbReference type="ARBA" id="ARBA00004533"/>
    </source>
</evidence>
<feature type="domain" description="Mce/MlaD" evidence="10">
    <location>
        <begin position="48"/>
        <end position="110"/>
    </location>
</feature>
<evidence type="ECO:0000313" key="11">
    <source>
        <dbReference type="EMBL" id="GGJ98771.1"/>
    </source>
</evidence>
<evidence type="ECO:0000256" key="5">
    <source>
        <dbReference type="ARBA" id="ARBA00022989"/>
    </source>
</evidence>
<dbReference type="RefSeq" id="WP_188983647.1">
    <property type="nucleotide sequence ID" value="NZ_BMPO01000005.1"/>
</dbReference>
<evidence type="ECO:0000256" key="8">
    <source>
        <dbReference type="SAM" id="MobiDB-lite"/>
    </source>
</evidence>
<reference evidence="11" key="1">
    <citation type="journal article" date="2014" name="Int. J. Syst. Evol. Microbiol.">
        <title>Complete genome sequence of Corynebacterium casei LMG S-19264T (=DSM 44701T), isolated from a smear-ripened cheese.</title>
        <authorList>
            <consortium name="US DOE Joint Genome Institute (JGI-PGF)"/>
            <person name="Walter F."/>
            <person name="Albersmeier A."/>
            <person name="Kalinowski J."/>
            <person name="Ruckert C."/>
        </authorList>
    </citation>
    <scope>NUCLEOTIDE SEQUENCE</scope>
    <source>
        <strain evidence="11">JCM 30078</strain>
    </source>
</reference>
<feature type="coiled-coil region" evidence="7">
    <location>
        <begin position="476"/>
        <end position="524"/>
    </location>
</feature>
<feature type="transmembrane region" description="Helical" evidence="9">
    <location>
        <begin position="24"/>
        <end position="45"/>
    </location>
</feature>
<evidence type="ECO:0000256" key="3">
    <source>
        <dbReference type="ARBA" id="ARBA00022519"/>
    </source>
</evidence>
<dbReference type="InterPro" id="IPR051800">
    <property type="entry name" value="PqiA-PqiB_transport"/>
</dbReference>
<sequence length="560" mass="61421">MSDRPESPTPGTAEVKSHRFRISLIWLVPIAAGLVGLSMVVHSWLSTGPQITVSFQTAEGLEANRTQVKYKNVVIGTVTRIQLSDDRSHVSATIELDESAYPFTRKDSRFWVVRPRIGAGGVSGIDTLLSGVFIGADAGREEETTNTFEGLEAPPPVTYGDSGKRFTLHTSDLGSLYVGAPVYYRRIQVGQVVSYALSKDGKGVDIEIFVNSPNDRFVITDSRFWNASGVDVALGADGLRVNTESLSTIVAGGIAFREPNWSPDPKAANEDTEFELFANEQNALAPPDGEPRYIQMRFDQSLRGMRVDAPVEFLGINVGRVVSMNLEYDDKSGNFPTVIGAVIYPQRLGRAHEELVNEMGGEGDEQTAKLMKRFIDNGLRAQARTGNLLTGQLYIALEFDANAPKVAFNPTTKPIEIPTVAGSFDRLQEQLQAMVDKISRLPVDEIGNNLNGSLAELQRTMKQVNGQVLPEMQGTLKKASETLEQVARTMETANQTLAEDSPQLQQVETTMDELQRTARSMRVLTDYLSRHPEALIRGRSGESAPGSYDPPTPSRTIEEQ</sequence>
<evidence type="ECO:0000256" key="7">
    <source>
        <dbReference type="SAM" id="Coils"/>
    </source>
</evidence>
<evidence type="ECO:0000256" key="2">
    <source>
        <dbReference type="ARBA" id="ARBA00022475"/>
    </source>
</evidence>
<organism evidence="11 12">
    <name type="scientific">Pseudomonas matsuisoli</name>
    <dbReference type="NCBI Taxonomy" id="1515666"/>
    <lineage>
        <taxon>Bacteria</taxon>
        <taxon>Pseudomonadati</taxon>
        <taxon>Pseudomonadota</taxon>
        <taxon>Gammaproteobacteria</taxon>
        <taxon>Pseudomonadales</taxon>
        <taxon>Pseudomonadaceae</taxon>
        <taxon>Pseudomonas</taxon>
    </lineage>
</organism>
<dbReference type="GO" id="GO:0005886">
    <property type="term" value="C:plasma membrane"/>
    <property type="evidence" value="ECO:0007669"/>
    <property type="project" value="UniProtKB-SubCell"/>
</dbReference>
<keyword evidence="5 9" id="KW-1133">Transmembrane helix</keyword>
<keyword evidence="6 9" id="KW-0472">Membrane</keyword>
<feature type="region of interest" description="Disordered" evidence="8">
    <location>
        <begin position="538"/>
        <end position="560"/>
    </location>
</feature>